<keyword evidence="10 14" id="KW-0648">Protein biosynthesis</keyword>
<feature type="domain" description="Arginyl tRNA synthetase N-terminal" evidence="16">
    <location>
        <begin position="6"/>
        <end position="87"/>
    </location>
</feature>
<dbReference type="PRINTS" id="PR01038">
    <property type="entry name" value="TRNASYNTHARG"/>
</dbReference>
<comment type="caution">
    <text evidence="17">The sequence shown here is derived from an EMBL/GenBank/DDBJ whole genome shotgun (WGS) entry which is preliminary data.</text>
</comment>
<dbReference type="Pfam" id="PF03485">
    <property type="entry name" value="Arg_tRNA_synt_N"/>
    <property type="match status" value="1"/>
</dbReference>
<evidence type="ECO:0000313" key="18">
    <source>
        <dbReference type="Proteomes" id="UP000075420"/>
    </source>
</evidence>
<comment type="similarity">
    <text evidence="2 14">Belongs to the class-I aminoacyl-tRNA synthetase family.</text>
</comment>
<dbReference type="SMART" id="SM01016">
    <property type="entry name" value="Arg_tRNA_synt_N"/>
    <property type="match status" value="1"/>
</dbReference>
<keyword evidence="8 14" id="KW-0547">Nucleotide-binding</keyword>
<dbReference type="CDD" id="cd00671">
    <property type="entry name" value="ArgRS_core"/>
    <property type="match status" value="1"/>
</dbReference>
<dbReference type="GO" id="GO:0006420">
    <property type="term" value="P:arginyl-tRNA aminoacylation"/>
    <property type="evidence" value="ECO:0007669"/>
    <property type="project" value="UniProtKB-UniRule"/>
</dbReference>
<evidence type="ECO:0000256" key="10">
    <source>
        <dbReference type="ARBA" id="ARBA00022917"/>
    </source>
</evidence>
<dbReference type="Proteomes" id="UP000075420">
    <property type="component" value="Unassembled WGS sequence"/>
</dbReference>
<keyword evidence="9 14" id="KW-0067">ATP-binding</keyword>
<gene>
    <name evidence="17" type="ORF">BE08_28715</name>
</gene>
<dbReference type="Gene3D" id="1.10.730.10">
    <property type="entry name" value="Isoleucyl-tRNA Synthetase, Domain 1"/>
    <property type="match status" value="1"/>
</dbReference>
<evidence type="ECO:0000256" key="1">
    <source>
        <dbReference type="ARBA" id="ARBA00004496"/>
    </source>
</evidence>
<dbReference type="InterPro" id="IPR009080">
    <property type="entry name" value="tRNAsynth_Ia_anticodon-bd"/>
</dbReference>
<evidence type="ECO:0000256" key="3">
    <source>
        <dbReference type="ARBA" id="ARBA00011245"/>
    </source>
</evidence>
<dbReference type="PANTHER" id="PTHR11956:SF5">
    <property type="entry name" value="ARGININE--TRNA LIGASE, CYTOPLASMIC"/>
    <property type="match status" value="1"/>
</dbReference>
<dbReference type="GO" id="GO:0005524">
    <property type="term" value="F:ATP binding"/>
    <property type="evidence" value="ECO:0007669"/>
    <property type="project" value="UniProtKB-KW"/>
</dbReference>
<proteinExistence type="inferred from homology"/>
<dbReference type="FunFam" id="3.40.50.620:FF:000030">
    <property type="entry name" value="Arginine--tRNA ligase"/>
    <property type="match status" value="1"/>
</dbReference>
<dbReference type="InterPro" id="IPR001278">
    <property type="entry name" value="Arg-tRNA-ligase"/>
</dbReference>
<dbReference type="PROSITE" id="PS00178">
    <property type="entry name" value="AA_TRNA_LIGASE_I"/>
    <property type="match status" value="1"/>
</dbReference>
<feature type="non-terminal residue" evidence="17">
    <location>
        <position position="577"/>
    </location>
</feature>
<keyword evidence="11 14" id="KW-0030">Aminoacyl-tRNA synthetase</keyword>
<evidence type="ECO:0000256" key="13">
    <source>
        <dbReference type="NCBIfam" id="TIGR00456"/>
    </source>
</evidence>
<dbReference type="GO" id="GO:0004814">
    <property type="term" value="F:arginine-tRNA ligase activity"/>
    <property type="evidence" value="ECO:0007669"/>
    <property type="project" value="UniProtKB-UniRule"/>
</dbReference>
<dbReference type="InterPro" id="IPR001412">
    <property type="entry name" value="aa-tRNA-synth_I_CS"/>
</dbReference>
<organism evidence="17 18">
    <name type="scientific">Sorangium cellulosum</name>
    <name type="common">Polyangium cellulosum</name>
    <dbReference type="NCBI Taxonomy" id="56"/>
    <lineage>
        <taxon>Bacteria</taxon>
        <taxon>Pseudomonadati</taxon>
        <taxon>Myxococcota</taxon>
        <taxon>Polyangia</taxon>
        <taxon>Polyangiales</taxon>
        <taxon>Polyangiaceae</taxon>
        <taxon>Sorangium</taxon>
    </lineage>
</organism>
<protein>
    <recommendedName>
        <fullName evidence="5 13">Arginine--tRNA ligase</fullName>
        <ecNumber evidence="4 13">6.1.1.19</ecNumber>
    </recommendedName>
</protein>
<dbReference type="SMART" id="SM00836">
    <property type="entry name" value="DALR_1"/>
    <property type="match status" value="1"/>
</dbReference>
<keyword evidence="6" id="KW-0963">Cytoplasm</keyword>
<dbReference type="InterPro" id="IPR035684">
    <property type="entry name" value="ArgRS_core"/>
</dbReference>
<dbReference type="Pfam" id="PF05746">
    <property type="entry name" value="DALR_1"/>
    <property type="match status" value="1"/>
</dbReference>
<evidence type="ECO:0000256" key="4">
    <source>
        <dbReference type="ARBA" id="ARBA00012837"/>
    </source>
</evidence>
<dbReference type="SUPFAM" id="SSF52374">
    <property type="entry name" value="Nucleotidylyl transferase"/>
    <property type="match status" value="1"/>
</dbReference>
<evidence type="ECO:0000256" key="5">
    <source>
        <dbReference type="ARBA" id="ARBA00020262"/>
    </source>
</evidence>
<dbReference type="CDD" id="cd07956">
    <property type="entry name" value="Anticodon_Ia_Arg"/>
    <property type="match status" value="1"/>
</dbReference>
<evidence type="ECO:0000256" key="9">
    <source>
        <dbReference type="ARBA" id="ARBA00022840"/>
    </source>
</evidence>
<dbReference type="GO" id="GO:0005737">
    <property type="term" value="C:cytoplasm"/>
    <property type="evidence" value="ECO:0007669"/>
    <property type="project" value="UniProtKB-SubCell"/>
</dbReference>
<name>A0A150PDU4_SORCE</name>
<evidence type="ECO:0000259" key="16">
    <source>
        <dbReference type="SMART" id="SM01016"/>
    </source>
</evidence>
<sequence>MADPVHALARALQAAITAAFGAEHAATDPSLRRSSHADYQANAAMALGKRLGKPPREVAAAIVANLDVGGICRKVEIAGPGFVNLTLDDAYLTGELAETAGGGRLGVAPAAEPETVVVDYSGPNAAKEMHVGHLRSTIIGDALARVLEALGHRVIRQNHLGDWGTPFGMLIEHMLDLGEAAAAEELSVGDLDAFYRQARAKFDGDPAFVERSRLRVVRLQGGDEPTLALWRKLVRESTRYFESVYRRLGVTLTEADFAGESFYNPMLADVIAELTAKGLARESEGALCVFPAGFTGKGGEPLPLIVRKQDGGYGYPTTDLAAIRHRLTTVGARRIVYVVGAPQSQHFAMVFAAAREAGWLRPPARAEHVAFGSVLGADKKMFKTRSGDTVKLSSLLDEAVERAMKVVREKNPELDAEAAGAVARAVGVGAVKYADLSSDRIKDYVFDWDRMLAFEGNTAPYLMYAHARIRSIFRKAGVESPRGAGFSLGEPAERALALELLRFGAVLEDVAATLEPHRLCGYLFELAGSFTTFYERCPVLKAESDEVRRSRLALCDLTAEVLAKGLGLLGIEAPERM</sequence>
<comment type="subcellular location">
    <subcellularLocation>
        <location evidence="1">Cytoplasm</location>
    </subcellularLocation>
</comment>
<evidence type="ECO:0000313" key="17">
    <source>
        <dbReference type="EMBL" id="KYF53809.1"/>
    </source>
</evidence>
<dbReference type="Gene3D" id="3.40.50.620">
    <property type="entry name" value="HUPs"/>
    <property type="match status" value="1"/>
</dbReference>
<keyword evidence="7 14" id="KW-0436">Ligase</keyword>
<dbReference type="HAMAP" id="MF_00123">
    <property type="entry name" value="Arg_tRNA_synth"/>
    <property type="match status" value="1"/>
</dbReference>
<comment type="subunit">
    <text evidence="3">Monomer.</text>
</comment>
<dbReference type="EC" id="6.1.1.19" evidence="4 13"/>
<feature type="domain" description="DALR anticodon binding" evidence="15">
    <location>
        <begin position="462"/>
        <end position="577"/>
    </location>
</feature>
<dbReference type="InterPro" id="IPR008909">
    <property type="entry name" value="DALR_anticod-bd"/>
</dbReference>
<dbReference type="SUPFAM" id="SSF55190">
    <property type="entry name" value="Arginyl-tRNA synthetase (ArgRS), N-terminal 'additional' domain"/>
    <property type="match status" value="1"/>
</dbReference>
<evidence type="ECO:0000256" key="6">
    <source>
        <dbReference type="ARBA" id="ARBA00022490"/>
    </source>
</evidence>
<evidence type="ECO:0000256" key="12">
    <source>
        <dbReference type="ARBA" id="ARBA00049339"/>
    </source>
</evidence>
<dbReference type="FunFam" id="1.10.730.10:FF:000008">
    <property type="entry name" value="Arginine--tRNA ligase"/>
    <property type="match status" value="1"/>
</dbReference>
<dbReference type="InterPro" id="IPR036695">
    <property type="entry name" value="Arg-tRNA-synth_N_sf"/>
</dbReference>
<dbReference type="EMBL" id="JELY01002035">
    <property type="protein sequence ID" value="KYF53809.1"/>
    <property type="molecule type" value="Genomic_DNA"/>
</dbReference>
<dbReference type="Gene3D" id="3.30.1360.70">
    <property type="entry name" value="Arginyl tRNA synthetase N-terminal domain"/>
    <property type="match status" value="1"/>
</dbReference>
<dbReference type="InterPro" id="IPR005148">
    <property type="entry name" value="Arg-tRNA-synth_N"/>
</dbReference>
<evidence type="ECO:0000256" key="2">
    <source>
        <dbReference type="ARBA" id="ARBA00005594"/>
    </source>
</evidence>
<evidence type="ECO:0000256" key="7">
    <source>
        <dbReference type="ARBA" id="ARBA00022598"/>
    </source>
</evidence>
<dbReference type="Pfam" id="PF00750">
    <property type="entry name" value="tRNA-synt_1d"/>
    <property type="match status" value="1"/>
</dbReference>
<dbReference type="InterPro" id="IPR014729">
    <property type="entry name" value="Rossmann-like_a/b/a_fold"/>
</dbReference>
<dbReference type="AlphaFoldDB" id="A0A150PDU4"/>
<dbReference type="PANTHER" id="PTHR11956">
    <property type="entry name" value="ARGINYL-TRNA SYNTHETASE"/>
    <property type="match status" value="1"/>
</dbReference>
<evidence type="ECO:0000256" key="11">
    <source>
        <dbReference type="ARBA" id="ARBA00023146"/>
    </source>
</evidence>
<dbReference type="NCBIfam" id="TIGR00456">
    <property type="entry name" value="argS"/>
    <property type="match status" value="1"/>
</dbReference>
<evidence type="ECO:0000259" key="15">
    <source>
        <dbReference type="SMART" id="SM00836"/>
    </source>
</evidence>
<evidence type="ECO:0000256" key="14">
    <source>
        <dbReference type="RuleBase" id="RU363038"/>
    </source>
</evidence>
<dbReference type="SUPFAM" id="SSF47323">
    <property type="entry name" value="Anticodon-binding domain of a subclass of class I aminoacyl-tRNA synthetases"/>
    <property type="match status" value="1"/>
</dbReference>
<accession>A0A150PDU4</accession>
<comment type="catalytic activity">
    <reaction evidence="12">
        <text>tRNA(Arg) + L-arginine + ATP = L-arginyl-tRNA(Arg) + AMP + diphosphate</text>
        <dbReference type="Rhea" id="RHEA:20301"/>
        <dbReference type="Rhea" id="RHEA-COMP:9658"/>
        <dbReference type="Rhea" id="RHEA-COMP:9673"/>
        <dbReference type="ChEBI" id="CHEBI:30616"/>
        <dbReference type="ChEBI" id="CHEBI:32682"/>
        <dbReference type="ChEBI" id="CHEBI:33019"/>
        <dbReference type="ChEBI" id="CHEBI:78442"/>
        <dbReference type="ChEBI" id="CHEBI:78513"/>
        <dbReference type="ChEBI" id="CHEBI:456215"/>
        <dbReference type="EC" id="6.1.1.19"/>
    </reaction>
</comment>
<reference evidence="17 18" key="1">
    <citation type="submission" date="2014-02" db="EMBL/GenBank/DDBJ databases">
        <title>The small core and large imbalanced accessory genome model reveals a collaborative survival strategy of Sorangium cellulosum strains in nature.</title>
        <authorList>
            <person name="Han K."/>
            <person name="Peng R."/>
            <person name="Blom J."/>
            <person name="Li Y.-Z."/>
        </authorList>
    </citation>
    <scope>NUCLEOTIDE SEQUENCE [LARGE SCALE GENOMIC DNA]</scope>
    <source>
        <strain evidence="17 18">So0157-25</strain>
    </source>
</reference>
<evidence type="ECO:0000256" key="8">
    <source>
        <dbReference type="ARBA" id="ARBA00022741"/>
    </source>
</evidence>